<reference evidence="1 2" key="1">
    <citation type="submission" date="2016-10" db="EMBL/GenBank/DDBJ databases">
        <authorList>
            <person name="de Groot N.N."/>
        </authorList>
    </citation>
    <scope>NUCLEOTIDE SEQUENCE [LARGE SCALE GENOMIC DNA]</scope>
    <source>
        <strain evidence="1 2">DSM 29316</strain>
    </source>
</reference>
<dbReference type="RefSeq" id="WP_175501272.1">
    <property type="nucleotide sequence ID" value="NZ_FOJU01000004.1"/>
</dbReference>
<proteinExistence type="predicted"/>
<evidence type="ECO:0000313" key="2">
    <source>
        <dbReference type="Proteomes" id="UP000198796"/>
    </source>
</evidence>
<dbReference type="EMBL" id="FOJU01000004">
    <property type="protein sequence ID" value="SFB07183.1"/>
    <property type="molecule type" value="Genomic_DNA"/>
</dbReference>
<dbReference type="AlphaFoldDB" id="A0A1I0Y4U1"/>
<sequence>MFGLIRLVIFVLLAFTVGMFYERQQAAERCGDLGGRMAAGLCVGVGS</sequence>
<dbReference type="STRING" id="871651.SAMN05421688_2737"/>
<protein>
    <submittedName>
        <fullName evidence="1">Uncharacterized protein</fullName>
    </submittedName>
</protein>
<accession>A0A1I0Y4U1</accession>
<dbReference type="Proteomes" id="UP000198796">
    <property type="component" value="Unassembled WGS sequence"/>
</dbReference>
<gene>
    <name evidence="1" type="ORF">SAMN05421688_2737</name>
</gene>
<name>A0A1I0Y4U1_9RHOB</name>
<evidence type="ECO:0000313" key="1">
    <source>
        <dbReference type="EMBL" id="SFB07183.1"/>
    </source>
</evidence>
<organism evidence="1 2">
    <name type="scientific">Poseidonocella pacifica</name>
    <dbReference type="NCBI Taxonomy" id="871651"/>
    <lineage>
        <taxon>Bacteria</taxon>
        <taxon>Pseudomonadati</taxon>
        <taxon>Pseudomonadota</taxon>
        <taxon>Alphaproteobacteria</taxon>
        <taxon>Rhodobacterales</taxon>
        <taxon>Roseobacteraceae</taxon>
        <taxon>Poseidonocella</taxon>
    </lineage>
</organism>
<keyword evidence="2" id="KW-1185">Reference proteome</keyword>